<dbReference type="EMBL" id="UARK01000005">
    <property type="protein sequence ID" value="SPW28151.1"/>
    <property type="molecule type" value="Genomic_DNA"/>
</dbReference>
<reference evidence="1 2" key="1">
    <citation type="submission" date="2018-06" db="EMBL/GenBank/DDBJ databases">
        <authorList>
            <consortium name="Pathogen Informatics"/>
            <person name="Doyle S."/>
        </authorList>
    </citation>
    <scope>NUCLEOTIDE SEQUENCE [LARGE SCALE GENOMIC DNA]</scope>
    <source>
        <strain evidence="1 2">NCTC10254</strain>
    </source>
</reference>
<dbReference type="AlphaFoldDB" id="A0A8B4H6U3"/>
<gene>
    <name evidence="1" type="ORF">NCTC10254_01177</name>
</gene>
<sequence length="105" mass="11396">MSDHIQVPMMHLHEIATKFASMKTELDGTEQSATELHGVDANDGHLVATAVTDFLSEWKQSRKTLNENIGILGEVSGKIADLVIGFDTDVSKSIGDAAAKMRENK</sequence>
<proteinExistence type="predicted"/>
<dbReference type="Proteomes" id="UP000249886">
    <property type="component" value="Unassembled WGS sequence"/>
</dbReference>
<protein>
    <submittedName>
        <fullName evidence="1">Uncharacterized protein</fullName>
    </submittedName>
</protein>
<name>A0A8B4H6U3_9CORY</name>
<dbReference type="RefSeq" id="WP_005525420.1">
    <property type="nucleotide sequence ID" value="NZ_CAUSYL010000090.1"/>
</dbReference>
<evidence type="ECO:0000313" key="2">
    <source>
        <dbReference type="Proteomes" id="UP000249886"/>
    </source>
</evidence>
<organism evidence="1 2">
    <name type="scientific">Corynebacterium matruchotii</name>
    <dbReference type="NCBI Taxonomy" id="43768"/>
    <lineage>
        <taxon>Bacteria</taxon>
        <taxon>Bacillati</taxon>
        <taxon>Actinomycetota</taxon>
        <taxon>Actinomycetes</taxon>
        <taxon>Mycobacteriales</taxon>
        <taxon>Corynebacteriaceae</taxon>
        <taxon>Corynebacterium</taxon>
    </lineage>
</organism>
<comment type="caution">
    <text evidence="1">The sequence shown here is derived from an EMBL/GenBank/DDBJ whole genome shotgun (WGS) entry which is preliminary data.</text>
</comment>
<accession>A0A8B4H6U3</accession>
<evidence type="ECO:0000313" key="1">
    <source>
        <dbReference type="EMBL" id="SPW28151.1"/>
    </source>
</evidence>
<dbReference type="GeneID" id="84573754"/>